<accession>A0AAN0RV31</accession>
<protein>
    <submittedName>
        <fullName evidence="1">Uncharacterized protein</fullName>
    </submittedName>
</protein>
<keyword evidence="2" id="KW-1185">Reference proteome</keyword>
<evidence type="ECO:0000313" key="1">
    <source>
        <dbReference type="EMBL" id="AIO34312.1"/>
    </source>
</evidence>
<reference evidence="1 2" key="1">
    <citation type="submission" date="2014-05" db="EMBL/GenBank/DDBJ databases">
        <authorList>
            <person name="Bishop-Lilly K.A."/>
            <person name="Broomall S.M."/>
            <person name="Chain P.S."/>
            <person name="Chertkov O."/>
            <person name="Coyne S.R."/>
            <person name="Daligault H.E."/>
            <person name="Davenport K.W."/>
            <person name="Erkkila T."/>
            <person name="Frey K.G."/>
            <person name="Gibbons H.S."/>
            <person name="Gu W."/>
            <person name="Jaissle J."/>
            <person name="Johnson S.L."/>
            <person name="Koroleva G.I."/>
            <person name="Ladner J.T."/>
            <person name="Lo C.-C."/>
            <person name="Minogue T.D."/>
            <person name="Munk C."/>
            <person name="Palacios G.F."/>
            <person name="Redden C.L."/>
            <person name="Rosenzweig C.N."/>
            <person name="Scholz M.B."/>
            <person name="Teshima H."/>
            <person name="Xu Y."/>
        </authorList>
    </citation>
    <scope>NUCLEOTIDE SEQUENCE [LARGE SCALE GENOMIC DNA]</scope>
    <source>
        <strain evidence="1 2">DDS 22E-1</strain>
    </source>
</reference>
<gene>
    <name evidence="1" type="ORF">DM39_1919</name>
</gene>
<dbReference type="Proteomes" id="UP000029413">
    <property type="component" value="Chromosome 1"/>
</dbReference>
<proteinExistence type="predicted"/>
<organism evidence="1 2">
    <name type="scientific">Burkholderia cenocepacia</name>
    <dbReference type="NCBI Taxonomy" id="95486"/>
    <lineage>
        <taxon>Bacteria</taxon>
        <taxon>Pseudomonadati</taxon>
        <taxon>Pseudomonadota</taxon>
        <taxon>Betaproteobacteria</taxon>
        <taxon>Burkholderiales</taxon>
        <taxon>Burkholderiaceae</taxon>
        <taxon>Burkholderia</taxon>
        <taxon>Burkholderia cepacia complex</taxon>
    </lineage>
</organism>
<evidence type="ECO:0000313" key="2">
    <source>
        <dbReference type="Proteomes" id="UP000029413"/>
    </source>
</evidence>
<sequence length="385" mass="43615">MKCGRNTRWLSLSADDAIDRLLSFPFERFVFLSDLEAICSYADGTIEAEIRPLAPSFEPTSFVYRRLFGLDRLNDLFDVQSARIAVPATQEGLPHIEISPASEVFTRLSRSRSRLRITMKLTGCHVTTHDTALALLTKAAGSVLFQLDLLTDTPMGLEKERRRFVGGRRPKNNSNRTTELQYPKTQFENAPLSLYWYGRSAAGMPLLQFLAFYQVVEFYFPIYSQSEAQRKLKAILKDPTFRGDRDTDVARLLAAIHVSRSGAFGDERSQLRATLMECTDSDALRQFIAADTERKDFFLNKAKSLPYHKIPLTNPSVDIRNDVADRIYDIRCKIVHTKTDSRDGDVELLLPFTPEAEQLSFDIELVQYVAQQVLVAGSTPFNVHG</sequence>
<dbReference type="KEGG" id="bcen:DM39_1919"/>
<dbReference type="EMBL" id="CP007783">
    <property type="protein sequence ID" value="AIO34312.1"/>
    <property type="molecule type" value="Genomic_DNA"/>
</dbReference>
<dbReference type="AlphaFoldDB" id="A0AAN0RV31"/>
<name>A0AAN0RV31_9BURK</name>